<evidence type="ECO:0000256" key="9">
    <source>
        <dbReference type="ARBA" id="ARBA00023180"/>
    </source>
</evidence>
<dbReference type="InterPro" id="IPR051713">
    <property type="entry name" value="T-cell_Activation_Regulation"/>
</dbReference>
<dbReference type="Proteomes" id="UP001066276">
    <property type="component" value="Chromosome 7"/>
</dbReference>
<evidence type="ECO:0000256" key="5">
    <source>
        <dbReference type="ARBA" id="ARBA00022989"/>
    </source>
</evidence>
<evidence type="ECO:0000256" key="2">
    <source>
        <dbReference type="ARBA" id="ARBA00022475"/>
    </source>
</evidence>
<dbReference type="InterPro" id="IPR036179">
    <property type="entry name" value="Ig-like_dom_sf"/>
</dbReference>
<sequence>MPSLVQLTDQFSQKRYCGNSIKKCGTNAEIQCSANRSITYARVEQINHSRIGDTILDMSHHTTQNGRLHLTLNGSTASLHINNVKHSDAGTYQFYLRSENDSGFLYSADLKIEGPSEIPQISVKWMDMKIVCQVTGGCPAGTIQWADGSGTNWTRSASSEEKNGVLTSTLLLQKSSIMAEYYCTVTYWYQDKTESETCFISKEEESQCKGQNSLKSEHPGDSEKPNNALYFLVAVPVLICALLALRIYCRRRFVHQGSRVPGMACSDVEGDLVSPRLSGTVFPKIKKKEKQGTGSRVPGMACSDVEGDLVSPRLSGTVFPKIKKKEKQGTGSRVPGMACSDVEGDLVSPRLSGTGFPKIKKKEKQGTASVVSEQTPSLAPLGRNDIEMAIEVQH</sequence>
<evidence type="ECO:0000256" key="6">
    <source>
        <dbReference type="ARBA" id="ARBA00023136"/>
    </source>
</evidence>
<evidence type="ECO:0000256" key="8">
    <source>
        <dbReference type="ARBA" id="ARBA00023170"/>
    </source>
</evidence>
<keyword evidence="2" id="KW-1003">Cell membrane</keyword>
<dbReference type="InterPro" id="IPR013783">
    <property type="entry name" value="Ig-like_fold"/>
</dbReference>
<comment type="caution">
    <text evidence="14">The sequence shown here is derived from an EMBL/GenBank/DDBJ whole genome shotgun (WGS) entry which is preliminary data.</text>
</comment>
<name>A0AAV7PSZ3_PLEWA</name>
<organism evidence="14 15">
    <name type="scientific">Pleurodeles waltl</name>
    <name type="common">Iberian ribbed newt</name>
    <dbReference type="NCBI Taxonomy" id="8319"/>
    <lineage>
        <taxon>Eukaryota</taxon>
        <taxon>Metazoa</taxon>
        <taxon>Chordata</taxon>
        <taxon>Craniata</taxon>
        <taxon>Vertebrata</taxon>
        <taxon>Euteleostomi</taxon>
        <taxon>Amphibia</taxon>
        <taxon>Batrachia</taxon>
        <taxon>Caudata</taxon>
        <taxon>Salamandroidea</taxon>
        <taxon>Salamandridae</taxon>
        <taxon>Pleurodelinae</taxon>
        <taxon>Pleurodeles</taxon>
    </lineage>
</organism>
<feature type="transmembrane region" description="Helical" evidence="12">
    <location>
        <begin position="228"/>
        <end position="249"/>
    </location>
</feature>
<gene>
    <name evidence="14" type="ORF">NDU88_008735</name>
</gene>
<proteinExistence type="predicted"/>
<comment type="subcellular location">
    <subcellularLocation>
        <location evidence="1">Cell membrane</location>
        <topology evidence="1">Single-pass type I membrane protein</topology>
    </subcellularLocation>
</comment>
<evidence type="ECO:0000256" key="10">
    <source>
        <dbReference type="ARBA" id="ARBA00023319"/>
    </source>
</evidence>
<dbReference type="GO" id="GO:0009897">
    <property type="term" value="C:external side of plasma membrane"/>
    <property type="evidence" value="ECO:0007669"/>
    <property type="project" value="TreeGrafter"/>
</dbReference>
<dbReference type="PANTHER" id="PTHR25466">
    <property type="entry name" value="T-LYMPHOCYTE ACTIVATION ANTIGEN"/>
    <property type="match status" value="1"/>
</dbReference>
<dbReference type="PROSITE" id="PS50835">
    <property type="entry name" value="IG_LIKE"/>
    <property type="match status" value="1"/>
</dbReference>
<keyword evidence="4" id="KW-0732">Signal</keyword>
<evidence type="ECO:0000259" key="13">
    <source>
        <dbReference type="PROSITE" id="PS50835"/>
    </source>
</evidence>
<feature type="compositionally biased region" description="Polar residues" evidence="11">
    <location>
        <begin position="366"/>
        <end position="377"/>
    </location>
</feature>
<dbReference type="GO" id="GO:0042130">
    <property type="term" value="P:negative regulation of T cell proliferation"/>
    <property type="evidence" value="ECO:0007669"/>
    <property type="project" value="TreeGrafter"/>
</dbReference>
<dbReference type="GO" id="GO:0071222">
    <property type="term" value="P:cellular response to lipopolysaccharide"/>
    <property type="evidence" value="ECO:0007669"/>
    <property type="project" value="TreeGrafter"/>
</dbReference>
<keyword evidence="3 12" id="KW-0812">Transmembrane</keyword>
<dbReference type="InterPro" id="IPR007110">
    <property type="entry name" value="Ig-like_dom"/>
</dbReference>
<evidence type="ECO:0000256" key="4">
    <source>
        <dbReference type="ARBA" id="ARBA00022729"/>
    </source>
</evidence>
<keyword evidence="15" id="KW-1185">Reference proteome</keyword>
<evidence type="ECO:0000313" key="14">
    <source>
        <dbReference type="EMBL" id="KAJ1130382.1"/>
    </source>
</evidence>
<accession>A0AAV7PSZ3</accession>
<keyword evidence="8" id="KW-0675">Receptor</keyword>
<evidence type="ECO:0000256" key="1">
    <source>
        <dbReference type="ARBA" id="ARBA00004251"/>
    </source>
</evidence>
<evidence type="ECO:0000313" key="15">
    <source>
        <dbReference type="Proteomes" id="UP001066276"/>
    </source>
</evidence>
<evidence type="ECO:0000256" key="12">
    <source>
        <dbReference type="SAM" id="Phobius"/>
    </source>
</evidence>
<dbReference type="GO" id="GO:0006955">
    <property type="term" value="P:immune response"/>
    <property type="evidence" value="ECO:0007669"/>
    <property type="project" value="TreeGrafter"/>
</dbReference>
<dbReference type="GO" id="GO:0007166">
    <property type="term" value="P:cell surface receptor signaling pathway"/>
    <property type="evidence" value="ECO:0007669"/>
    <property type="project" value="TreeGrafter"/>
</dbReference>
<dbReference type="PANTHER" id="PTHR25466:SF9">
    <property type="entry name" value="FIBRONECTIN TYPE-III DOMAIN-CONTAINING PROTEIN"/>
    <property type="match status" value="1"/>
</dbReference>
<keyword evidence="7" id="KW-1015">Disulfide bond</keyword>
<evidence type="ECO:0000256" key="3">
    <source>
        <dbReference type="ARBA" id="ARBA00022692"/>
    </source>
</evidence>
<dbReference type="GO" id="GO:0042102">
    <property type="term" value="P:positive regulation of T cell proliferation"/>
    <property type="evidence" value="ECO:0007669"/>
    <property type="project" value="TreeGrafter"/>
</dbReference>
<reference evidence="14" key="1">
    <citation type="journal article" date="2022" name="bioRxiv">
        <title>Sequencing and chromosome-scale assembly of the giantPleurodeles waltlgenome.</title>
        <authorList>
            <person name="Brown T."/>
            <person name="Elewa A."/>
            <person name="Iarovenko S."/>
            <person name="Subramanian E."/>
            <person name="Araus A.J."/>
            <person name="Petzold A."/>
            <person name="Susuki M."/>
            <person name="Suzuki K.-i.T."/>
            <person name="Hayashi T."/>
            <person name="Toyoda A."/>
            <person name="Oliveira C."/>
            <person name="Osipova E."/>
            <person name="Leigh N.D."/>
            <person name="Simon A."/>
            <person name="Yun M.H."/>
        </authorList>
    </citation>
    <scope>NUCLEOTIDE SEQUENCE</scope>
    <source>
        <strain evidence="14">20211129_DDA</strain>
        <tissue evidence="14">Liver</tissue>
    </source>
</reference>
<dbReference type="Gene3D" id="2.60.40.10">
    <property type="entry name" value="Immunoglobulins"/>
    <property type="match status" value="2"/>
</dbReference>
<dbReference type="SUPFAM" id="SSF48726">
    <property type="entry name" value="Immunoglobulin"/>
    <property type="match status" value="2"/>
</dbReference>
<keyword evidence="10" id="KW-0393">Immunoglobulin domain</keyword>
<keyword evidence="6 12" id="KW-0472">Membrane</keyword>
<protein>
    <recommendedName>
        <fullName evidence="13">Ig-like domain-containing protein</fullName>
    </recommendedName>
</protein>
<feature type="domain" description="Ig-like" evidence="13">
    <location>
        <begin position="130"/>
        <end position="201"/>
    </location>
</feature>
<feature type="region of interest" description="Disordered" evidence="11">
    <location>
        <begin position="353"/>
        <end position="379"/>
    </location>
</feature>
<dbReference type="AlphaFoldDB" id="A0AAV7PSZ3"/>
<keyword evidence="5 12" id="KW-1133">Transmembrane helix</keyword>
<dbReference type="GO" id="GO:0031295">
    <property type="term" value="P:T cell costimulation"/>
    <property type="evidence" value="ECO:0007669"/>
    <property type="project" value="TreeGrafter"/>
</dbReference>
<dbReference type="EMBL" id="JANPWB010000011">
    <property type="protein sequence ID" value="KAJ1130382.1"/>
    <property type="molecule type" value="Genomic_DNA"/>
</dbReference>
<evidence type="ECO:0000256" key="7">
    <source>
        <dbReference type="ARBA" id="ARBA00023157"/>
    </source>
</evidence>
<evidence type="ECO:0000256" key="11">
    <source>
        <dbReference type="SAM" id="MobiDB-lite"/>
    </source>
</evidence>
<keyword evidence="9" id="KW-0325">Glycoprotein</keyword>